<dbReference type="InterPro" id="IPR010730">
    <property type="entry name" value="HET"/>
</dbReference>
<dbReference type="Proteomes" id="UP000308671">
    <property type="component" value="Unassembled WGS sequence"/>
</dbReference>
<feature type="domain" description="Heterokaryon incompatibility" evidence="1">
    <location>
        <begin position="47"/>
        <end position="197"/>
    </location>
</feature>
<dbReference type="PANTHER" id="PTHR24148:SF73">
    <property type="entry name" value="HET DOMAIN PROTEIN (AFU_ORTHOLOGUE AFUA_8G01020)"/>
    <property type="match status" value="1"/>
</dbReference>
<evidence type="ECO:0000259" key="1">
    <source>
        <dbReference type="Pfam" id="PF06985"/>
    </source>
</evidence>
<organism evidence="2 3">
    <name type="scientific">Botrytis galanthina</name>
    <dbReference type="NCBI Taxonomy" id="278940"/>
    <lineage>
        <taxon>Eukaryota</taxon>
        <taxon>Fungi</taxon>
        <taxon>Dikarya</taxon>
        <taxon>Ascomycota</taxon>
        <taxon>Pezizomycotina</taxon>
        <taxon>Leotiomycetes</taxon>
        <taxon>Helotiales</taxon>
        <taxon>Sclerotiniaceae</taxon>
        <taxon>Botrytis</taxon>
    </lineage>
</organism>
<evidence type="ECO:0000313" key="3">
    <source>
        <dbReference type="Proteomes" id="UP000308671"/>
    </source>
</evidence>
<sequence length="605" mass="68532">MSASFYTPLKENEIRVLEILPFEDFSETINTTCRIISLASDTSTEAYVALSYTWGAPNNTSYIRVNGYQHKVTPNLESALRHLRNDKNKIVIWVDAVCINQNDIPERDIQLQMMADVYKKARVGLSWLGEESDDSSLAFGMIRRWASLGISHVMPLVEISAFFKNKPQDEIFMPRSVTAFKNMLQRPYWKRVWIQQEVALPPIVTMQCGHERISFNSVIGFICATQYFQGFDALLSRASDRDLIPTADETLPLLQLVMNRMPKSVDCKEDEVPYLLYNMYSSILLESTDPKDKIYALLGLPRFEKYRSLLRPSYTKSASHVFSEAARVMIEEENSLEPIAAACMLNCTDISLPSWVPDWTAGSAELARFRDAYDKFRYFSRKTTGPVKDISDFVSFSADGKILSVTGLLHDEVSFLKGCFSKASMKNHGEWEFLSDLKDNSLPNGLTVLEAAFRIFVGMDANATLDSYRREDFPKFFLEAISVAVMMGERNLISTIQILFGQGLSKLTKIPQALNEPAFDQLDRKFLLRLSRITGQILFNTKNGTLGFGPPGTIPGDKIFHLIGYPEDFILRKIDGHYRVIGNTRIVRAGLPPYSDGGYETIEIH</sequence>
<dbReference type="EMBL" id="PQXL01000175">
    <property type="protein sequence ID" value="THV49869.1"/>
    <property type="molecule type" value="Genomic_DNA"/>
</dbReference>
<reference evidence="2 3" key="1">
    <citation type="submission" date="2017-12" db="EMBL/GenBank/DDBJ databases">
        <title>Comparative genomics of Botrytis spp.</title>
        <authorList>
            <person name="Valero-Jimenez C.A."/>
            <person name="Tapia P."/>
            <person name="Veloso J."/>
            <person name="Silva-Moreno E."/>
            <person name="Staats M."/>
            <person name="Valdes J.H."/>
            <person name="Van Kan J.A.L."/>
        </authorList>
    </citation>
    <scope>NUCLEOTIDE SEQUENCE [LARGE SCALE GENOMIC DNA]</scope>
    <source>
        <strain evidence="2 3">MUCL435</strain>
    </source>
</reference>
<dbReference type="Pfam" id="PF06985">
    <property type="entry name" value="HET"/>
    <property type="match status" value="1"/>
</dbReference>
<proteinExistence type="predicted"/>
<protein>
    <recommendedName>
        <fullName evidence="1">Heterokaryon incompatibility domain-containing protein</fullName>
    </recommendedName>
</protein>
<keyword evidence="3" id="KW-1185">Reference proteome</keyword>
<dbReference type="AlphaFoldDB" id="A0A4S8R6K3"/>
<dbReference type="OrthoDB" id="3546374at2759"/>
<dbReference type="PANTHER" id="PTHR24148">
    <property type="entry name" value="ANKYRIN REPEAT DOMAIN-CONTAINING PROTEIN 39 HOMOLOG-RELATED"/>
    <property type="match status" value="1"/>
</dbReference>
<gene>
    <name evidence="2" type="ORF">BGAL_0175g00060</name>
</gene>
<name>A0A4S8R6K3_9HELO</name>
<accession>A0A4S8R6K3</accession>
<comment type="caution">
    <text evidence="2">The sequence shown here is derived from an EMBL/GenBank/DDBJ whole genome shotgun (WGS) entry which is preliminary data.</text>
</comment>
<evidence type="ECO:0000313" key="2">
    <source>
        <dbReference type="EMBL" id="THV49869.1"/>
    </source>
</evidence>
<dbReference type="InterPro" id="IPR052895">
    <property type="entry name" value="HetReg/Transcr_Mod"/>
</dbReference>